<evidence type="ECO:0000259" key="4">
    <source>
        <dbReference type="Pfam" id="PF00144"/>
    </source>
</evidence>
<comment type="caution">
    <text evidence="5">The sequence shown here is derived from an EMBL/GenBank/DDBJ whole genome shotgun (WGS) entry which is preliminary data.</text>
</comment>
<feature type="chain" id="PRO_5001619248" evidence="3">
    <location>
        <begin position="23"/>
        <end position="843"/>
    </location>
</feature>
<dbReference type="Pfam" id="PF00144">
    <property type="entry name" value="Beta-lactamase"/>
    <property type="match status" value="1"/>
</dbReference>
<dbReference type="PATRIC" id="fig|1280954.3.peg.776"/>
<feature type="signal peptide" evidence="3">
    <location>
        <begin position="1"/>
        <end position="22"/>
    </location>
</feature>
<dbReference type="PROSITE" id="PS51257">
    <property type="entry name" value="PROKAR_LIPOPROTEIN"/>
    <property type="match status" value="1"/>
</dbReference>
<evidence type="ECO:0000313" key="6">
    <source>
        <dbReference type="Proteomes" id="UP000027100"/>
    </source>
</evidence>
<dbReference type="STRING" id="1280954.HPO_03814"/>
<dbReference type="eggNOG" id="COG1680">
    <property type="taxonomic scope" value="Bacteria"/>
</dbReference>
<dbReference type="InterPro" id="IPR012338">
    <property type="entry name" value="Beta-lactam/transpept-like"/>
</dbReference>
<dbReference type="EMBL" id="ARYM01000003">
    <property type="protein sequence ID" value="KCZ99988.1"/>
    <property type="molecule type" value="Genomic_DNA"/>
</dbReference>
<evidence type="ECO:0000256" key="1">
    <source>
        <dbReference type="ARBA" id="ARBA00022729"/>
    </source>
</evidence>
<name>A0A062VMU3_9PROT</name>
<evidence type="ECO:0000313" key="5">
    <source>
        <dbReference type="EMBL" id="KCZ99988.1"/>
    </source>
</evidence>
<dbReference type="InterPro" id="IPR013517">
    <property type="entry name" value="FG-GAP"/>
</dbReference>
<feature type="domain" description="Beta-lactamase-related" evidence="4">
    <location>
        <begin position="43"/>
        <end position="315"/>
    </location>
</feature>
<dbReference type="SUPFAM" id="SSF69318">
    <property type="entry name" value="Integrin alpha N-terminal domain"/>
    <property type="match status" value="1"/>
</dbReference>
<dbReference type="SUPFAM" id="SSF56601">
    <property type="entry name" value="beta-lactamase/transpeptidase-like"/>
    <property type="match status" value="1"/>
</dbReference>
<proteinExistence type="predicted"/>
<keyword evidence="6" id="KW-1185">Reference proteome</keyword>
<sequence length="843" mass="91111">MKFISCLASAALLLAACTTTPAGLKGNPLPETLPGCSQAIAYSQAHRGLSVLVLQNGDVVCSTGGASTETPYELWSGTKSFVGVLAAAAVQDGLLSLDEFAADTLPEWADDPVKSRVTLRQILWMVEGQPSEIGNPPGYAGAVDVGFNAAPGERFQYGPVPMQLFGEIMRRKLLAAGLDADPLAYFDRRILGPLGITGYRWRQGTDGYPLMPQGALMSAREWSVFGEFVLRGGYSPDGTLLVAPDAFAEMFEGSETNPAYGLTWWLARPSSSPDPVTRGSDLRQNLDRFPPDLVLASGAGGQRLYLIPSRGLVVVRQADLDFEALRAGRGSDWKDTEFLSLLLGDTETPRPPPNVAEMMTQARSPDGHFISWREHLIDAEDVNGGVAIRGGDGVAMADLDRDGKADIVSVHEDSGHIRIAFAGTGPQDWHLVTLGEGAMVAAVEDVAIGDLNGDGWPDIMAACEEGHLIYFENPGPQARSLAWSSIIPEVTTGRGSWLRVFLADLNGDGQLDVTAANKGGTNIIAPEDQERIKSTTSLFLLDGPPLDQSSWREQVLLSDEIANTAQPVDVDGDGDLDVLAAARNRQEIFILENRSVRADGTLDMTVHRINIRAAFGVPSGWEARANAFQSDWADLDGDGRLDLVVNVLETAPDTPVHMGLAWLKQPESLGQPWIMRRIGDVMPDWIAGLNLADIDGDGYLDVITGGYSGLNILAGTFSGAPRLMDDPEATPSDTLGRMAWFQNPGAEEGAWTRHDISRRVRGMYDAWIAVDMDGDGDLDFVSTRGNSGALDGVFWIEQMRSPAPARSFTPARPVDSQEMPLPPKNWLKQYRRDQTYRPADNTD</sequence>
<dbReference type="AlphaFoldDB" id="A0A062VMU3"/>
<dbReference type="InterPro" id="IPR001466">
    <property type="entry name" value="Beta-lactam-related"/>
</dbReference>
<dbReference type="Proteomes" id="UP000027100">
    <property type="component" value="Unassembled WGS sequence"/>
</dbReference>
<dbReference type="RefSeq" id="WP_051612237.1">
    <property type="nucleotide sequence ID" value="NZ_ARYM01000003.1"/>
</dbReference>
<dbReference type="InterPro" id="IPR028994">
    <property type="entry name" value="Integrin_alpha_N"/>
</dbReference>
<feature type="region of interest" description="Disordered" evidence="2">
    <location>
        <begin position="805"/>
        <end position="843"/>
    </location>
</feature>
<organism evidence="5 6">
    <name type="scientific">Hyphomonas polymorpha PS728</name>
    <dbReference type="NCBI Taxonomy" id="1280954"/>
    <lineage>
        <taxon>Bacteria</taxon>
        <taxon>Pseudomonadati</taxon>
        <taxon>Pseudomonadota</taxon>
        <taxon>Alphaproteobacteria</taxon>
        <taxon>Hyphomonadales</taxon>
        <taxon>Hyphomonadaceae</taxon>
        <taxon>Hyphomonas</taxon>
    </lineage>
</organism>
<evidence type="ECO:0000256" key="3">
    <source>
        <dbReference type="SAM" id="SignalP"/>
    </source>
</evidence>
<dbReference type="OrthoDB" id="1488578at2"/>
<keyword evidence="1 3" id="KW-0732">Signal</keyword>
<dbReference type="Gene3D" id="2.130.10.130">
    <property type="entry name" value="Integrin alpha, N-terminal"/>
    <property type="match status" value="1"/>
</dbReference>
<protein>
    <submittedName>
        <fullName evidence="5">Beta-lactamase</fullName>
    </submittedName>
</protein>
<accession>A0A062VMU3</accession>
<dbReference type="PANTHER" id="PTHR46580">
    <property type="entry name" value="SENSOR KINASE-RELATED"/>
    <property type="match status" value="1"/>
</dbReference>
<dbReference type="Pfam" id="PF13517">
    <property type="entry name" value="FG-GAP_3"/>
    <property type="match status" value="2"/>
</dbReference>
<evidence type="ECO:0000256" key="2">
    <source>
        <dbReference type="SAM" id="MobiDB-lite"/>
    </source>
</evidence>
<dbReference type="Gene3D" id="3.40.710.10">
    <property type="entry name" value="DD-peptidase/beta-lactamase superfamily"/>
    <property type="match status" value="1"/>
</dbReference>
<dbReference type="PANTHER" id="PTHR46580:SF4">
    <property type="entry name" value="ATP_GTP-BINDING PROTEIN"/>
    <property type="match status" value="1"/>
</dbReference>
<reference evidence="5 6" key="1">
    <citation type="journal article" date="2014" name="Antonie Van Leeuwenhoek">
        <title>Hyphomonas beringensis sp. nov. and Hyphomonas chukchiensis sp. nov., isolated from surface seawater of the Bering Sea and Chukchi Sea.</title>
        <authorList>
            <person name="Li C."/>
            <person name="Lai Q."/>
            <person name="Li G."/>
            <person name="Dong C."/>
            <person name="Wang J."/>
            <person name="Liao Y."/>
            <person name="Shao Z."/>
        </authorList>
    </citation>
    <scope>NUCLEOTIDE SEQUENCE [LARGE SCALE GENOMIC DNA]</scope>
    <source>
        <strain evidence="5 6">PS728</strain>
    </source>
</reference>
<gene>
    <name evidence="5" type="ORF">HPO_03814</name>
</gene>